<dbReference type="AlphaFoldDB" id="A0AAP2GK61"/>
<keyword evidence="4" id="KW-1185">Reference proteome</keyword>
<protein>
    <recommendedName>
        <fullName evidence="5">BZIP transcription factor</fullName>
    </recommendedName>
</protein>
<evidence type="ECO:0000256" key="1">
    <source>
        <dbReference type="SAM" id="Coils"/>
    </source>
</evidence>
<dbReference type="Proteomes" id="UP001319200">
    <property type="component" value="Unassembled WGS sequence"/>
</dbReference>
<feature type="chain" id="PRO_5042949958" description="BZIP transcription factor" evidence="2">
    <location>
        <begin position="21"/>
        <end position="372"/>
    </location>
</feature>
<feature type="signal peptide" evidence="2">
    <location>
        <begin position="1"/>
        <end position="20"/>
    </location>
</feature>
<proteinExistence type="predicted"/>
<accession>A0AAP2GK61</accession>
<name>A0AAP2GK61_9BACT</name>
<organism evidence="3 4">
    <name type="scientific">Chryseosolibacter histidini</name>
    <dbReference type="NCBI Taxonomy" id="2782349"/>
    <lineage>
        <taxon>Bacteria</taxon>
        <taxon>Pseudomonadati</taxon>
        <taxon>Bacteroidota</taxon>
        <taxon>Cytophagia</taxon>
        <taxon>Cytophagales</taxon>
        <taxon>Chryseotaleaceae</taxon>
        <taxon>Chryseosolibacter</taxon>
    </lineage>
</organism>
<dbReference type="EMBL" id="JAHESF010000020">
    <property type="protein sequence ID" value="MBT1699006.1"/>
    <property type="molecule type" value="Genomic_DNA"/>
</dbReference>
<feature type="coiled-coil region" evidence="1">
    <location>
        <begin position="345"/>
        <end position="372"/>
    </location>
</feature>
<evidence type="ECO:0000256" key="2">
    <source>
        <dbReference type="SAM" id="SignalP"/>
    </source>
</evidence>
<comment type="caution">
    <text evidence="3">The sequence shown here is derived from an EMBL/GenBank/DDBJ whole genome shotgun (WGS) entry which is preliminary data.</text>
</comment>
<evidence type="ECO:0000313" key="4">
    <source>
        <dbReference type="Proteomes" id="UP001319200"/>
    </source>
</evidence>
<sequence>MKSLLLALTFLFVVSSGAVAQTVTAQYLDPGSDAASYDYMRFVGTTGVAPNITTLYPGGFMYNKSTNLGFGNGDDFTIYTYDGRDMMLRTDGGNVFFNTNRIGLNTYTPNARLHIPNGDIIVGGIEGIQNTINASLMVKSRADNNVTYPFYVGKYGSGTDLFWVRGEGNAYLLGKFGIGTNNPEGQLQIDNANPMMVIGYDEKVTSGQSTLRFYSGVATPTVYANGFDIVYNKTVTTDRLSFMDGGSIEVLTLANGGMVGIGTTTPDAKLTVKGNIHTQEVLIDLAGAVTPPDYVFEENYNLSTLAEVEAYIKANKHLPEVPSASEMLRDGMNVTEMNMLLLKKVEELTLHLIELKKENEKMQERLNKLEKK</sequence>
<keyword evidence="2" id="KW-0732">Signal</keyword>
<gene>
    <name evidence="3" type="ORF">KK083_19080</name>
</gene>
<evidence type="ECO:0008006" key="5">
    <source>
        <dbReference type="Google" id="ProtNLM"/>
    </source>
</evidence>
<evidence type="ECO:0000313" key="3">
    <source>
        <dbReference type="EMBL" id="MBT1699006.1"/>
    </source>
</evidence>
<keyword evidence="1" id="KW-0175">Coiled coil</keyword>
<dbReference type="RefSeq" id="WP_254166275.1">
    <property type="nucleotide sequence ID" value="NZ_JAHESF010000020.1"/>
</dbReference>
<reference evidence="3 4" key="1">
    <citation type="submission" date="2021-05" db="EMBL/GenBank/DDBJ databases">
        <title>A Polyphasic approach of four new species of the genus Ohtaekwangia: Ohtaekwangia histidinii sp. nov., Ohtaekwangia cretensis sp. nov., Ohtaekwangia indiensis sp. nov., Ohtaekwangia reichenbachii sp. nov. from diverse environment.</title>
        <authorList>
            <person name="Octaviana S."/>
        </authorList>
    </citation>
    <scope>NUCLEOTIDE SEQUENCE [LARGE SCALE GENOMIC DNA]</scope>
    <source>
        <strain evidence="3 4">PWU4</strain>
    </source>
</reference>